<feature type="non-terminal residue" evidence="4">
    <location>
        <position position="332"/>
    </location>
</feature>
<evidence type="ECO:0000313" key="5">
    <source>
        <dbReference type="Proteomes" id="UP001341281"/>
    </source>
</evidence>
<dbReference type="SUPFAM" id="SSF53448">
    <property type="entry name" value="Nucleotide-diphospho-sugar transferases"/>
    <property type="match status" value="1"/>
</dbReference>
<reference evidence="4 5" key="1">
    <citation type="submission" date="2024-02" db="EMBL/GenBank/DDBJ databases">
        <title>High-quality chromosome-scale genome assembly of Pensacola bahiagrass (Paspalum notatum Flugge var. saurae).</title>
        <authorList>
            <person name="Vega J.M."/>
            <person name="Podio M."/>
            <person name="Orjuela J."/>
            <person name="Siena L.A."/>
            <person name="Pessino S.C."/>
            <person name="Combes M.C."/>
            <person name="Mariac C."/>
            <person name="Albertini E."/>
            <person name="Pupilli F."/>
            <person name="Ortiz J.P.A."/>
            <person name="Leblanc O."/>
        </authorList>
    </citation>
    <scope>NUCLEOTIDE SEQUENCE [LARGE SCALE GENOMIC DNA]</scope>
    <source>
        <strain evidence="4">R1</strain>
        <tissue evidence="4">Leaf</tissue>
    </source>
</reference>
<gene>
    <name evidence="4" type="ORF">U9M48_040639</name>
</gene>
<proteinExistence type="inferred from homology"/>
<name>A0AAQ3XEF3_PASNO</name>
<keyword evidence="1" id="KW-0328">Glycosyltransferase</keyword>
<dbReference type="Pfam" id="PF01501">
    <property type="entry name" value="Glyco_transf_8"/>
    <property type="match status" value="1"/>
</dbReference>
<dbReference type="GO" id="GO:0016757">
    <property type="term" value="F:glycosyltransferase activity"/>
    <property type="evidence" value="ECO:0007669"/>
    <property type="project" value="UniProtKB-KW"/>
</dbReference>
<dbReference type="Proteomes" id="UP001341281">
    <property type="component" value="Chromosome 09"/>
</dbReference>
<comment type="similarity">
    <text evidence="3">Belongs to the glycosyltransferase 8 family.</text>
</comment>
<sequence length="332" mass="36189">MAHPEVTIKMTAAVARAYVTFLAGDGDERLRCVVGLAKGLRKVGSAYPLVVAVLPGLPESCRRSLLSEGCTVREIEPVVVYPPENHTQFVKLRTWEFVEFERVVYLDASIIIHGVPDNIDELFELEKGRFYAVAVVMNSSSGEKAPPTHTTAGRTQYKEVQVSSVGYYLQSSNKAERVMPSPIDHFKAGMFVYEPGMATSEALLEALTAWPCSALAADQQEDDDFFLYKFFGDRYQRILLENKPVVLKEEGEVVVNINMPPDGADVVMHDDNDDAREWGAAPAGALVDHLRQLLPFAGVVALSAAVNGLAAGPGSTAAAFDLFSLFLGGMFL</sequence>
<dbReference type="Gene3D" id="3.90.550.10">
    <property type="entry name" value="Spore Coat Polysaccharide Biosynthesis Protein SpsA, Chain A"/>
    <property type="match status" value="1"/>
</dbReference>
<dbReference type="AlphaFoldDB" id="A0AAQ3XEF3"/>
<protein>
    <recommendedName>
        <fullName evidence="3">Hexosyltransferase</fullName>
        <ecNumber evidence="3">2.4.1.-</ecNumber>
    </recommendedName>
</protein>
<keyword evidence="1" id="KW-0808">Transferase</keyword>
<evidence type="ECO:0000313" key="4">
    <source>
        <dbReference type="EMBL" id="WVZ94781.1"/>
    </source>
</evidence>
<accession>A0AAQ3XEF3</accession>
<dbReference type="InterPro" id="IPR029044">
    <property type="entry name" value="Nucleotide-diphossugar_trans"/>
</dbReference>
<dbReference type="InterPro" id="IPR002495">
    <property type="entry name" value="Glyco_trans_8"/>
</dbReference>
<organism evidence="4 5">
    <name type="scientific">Paspalum notatum var. saurae</name>
    <dbReference type="NCBI Taxonomy" id="547442"/>
    <lineage>
        <taxon>Eukaryota</taxon>
        <taxon>Viridiplantae</taxon>
        <taxon>Streptophyta</taxon>
        <taxon>Embryophyta</taxon>
        <taxon>Tracheophyta</taxon>
        <taxon>Spermatophyta</taxon>
        <taxon>Magnoliopsida</taxon>
        <taxon>Liliopsida</taxon>
        <taxon>Poales</taxon>
        <taxon>Poaceae</taxon>
        <taxon>PACMAD clade</taxon>
        <taxon>Panicoideae</taxon>
        <taxon>Andropogonodae</taxon>
        <taxon>Paspaleae</taxon>
        <taxon>Paspalinae</taxon>
        <taxon>Paspalum</taxon>
    </lineage>
</organism>
<keyword evidence="5" id="KW-1185">Reference proteome</keyword>
<dbReference type="InterPro" id="IPR050587">
    <property type="entry name" value="GNT1/Glycosyltrans_8"/>
</dbReference>
<dbReference type="EC" id="2.4.1.-" evidence="3"/>
<evidence type="ECO:0000256" key="3">
    <source>
        <dbReference type="RuleBase" id="RU362027"/>
    </source>
</evidence>
<evidence type="ECO:0000256" key="2">
    <source>
        <dbReference type="ARBA" id="ARBA00023211"/>
    </source>
</evidence>
<dbReference type="EMBL" id="CP144753">
    <property type="protein sequence ID" value="WVZ94781.1"/>
    <property type="molecule type" value="Genomic_DNA"/>
</dbReference>
<dbReference type="PANTHER" id="PTHR11183">
    <property type="entry name" value="GLYCOGENIN SUBFAMILY MEMBER"/>
    <property type="match status" value="1"/>
</dbReference>
<keyword evidence="2" id="KW-0464">Manganese</keyword>
<evidence type="ECO:0000256" key="1">
    <source>
        <dbReference type="ARBA" id="ARBA00022676"/>
    </source>
</evidence>